<name>A0A4U5NAW8_STECR</name>
<protein>
    <submittedName>
        <fullName evidence="1">Uncharacterized protein</fullName>
    </submittedName>
</protein>
<keyword evidence="2" id="KW-1185">Reference proteome</keyword>
<dbReference type="AlphaFoldDB" id="A0A4U5NAW8"/>
<evidence type="ECO:0000313" key="1">
    <source>
        <dbReference type="EMBL" id="TKR80027.1"/>
    </source>
</evidence>
<accession>A0A4U5NAW8</accession>
<reference evidence="1 2" key="2">
    <citation type="journal article" date="2019" name="G3 (Bethesda)">
        <title>Hybrid Assembly of the Genome of the Entomopathogenic Nematode Steinernema carpocapsae Identifies the X-Chromosome.</title>
        <authorList>
            <person name="Serra L."/>
            <person name="Macchietto M."/>
            <person name="Macias-Munoz A."/>
            <person name="McGill C.J."/>
            <person name="Rodriguez I.M."/>
            <person name="Rodriguez B."/>
            <person name="Murad R."/>
            <person name="Mortazavi A."/>
        </authorList>
    </citation>
    <scope>NUCLEOTIDE SEQUENCE [LARGE SCALE GENOMIC DNA]</scope>
    <source>
        <strain evidence="1 2">ALL</strain>
    </source>
</reference>
<organism evidence="1 2">
    <name type="scientific">Steinernema carpocapsae</name>
    <name type="common">Entomopathogenic nematode</name>
    <dbReference type="NCBI Taxonomy" id="34508"/>
    <lineage>
        <taxon>Eukaryota</taxon>
        <taxon>Metazoa</taxon>
        <taxon>Ecdysozoa</taxon>
        <taxon>Nematoda</taxon>
        <taxon>Chromadorea</taxon>
        <taxon>Rhabditida</taxon>
        <taxon>Tylenchina</taxon>
        <taxon>Panagrolaimomorpha</taxon>
        <taxon>Strongyloidoidea</taxon>
        <taxon>Steinernematidae</taxon>
        <taxon>Steinernema</taxon>
    </lineage>
</organism>
<dbReference type="Proteomes" id="UP000298663">
    <property type="component" value="Unassembled WGS sequence"/>
</dbReference>
<proteinExistence type="predicted"/>
<sequence length="206" mass="22715">MDCLRGLHHKPIITSPLVNSAETNKKVGWTTVRGVGNHANRREHVNHSGGRLGRSVIVGQHTARGGSPLSSVLLVQAMMAVGGRSNSARTRQRLGFSAVLFATRRSVVCPSFFSCVRFIVARSLLPLRGGESTRVGIFRCPPVEETIDYFLFFRPIAVILRVSFKISIPIIPPTSPFSFYTRSFGSRTSFGRRFLLSPRLFSSPVS</sequence>
<reference evidence="1 2" key="1">
    <citation type="journal article" date="2015" name="Genome Biol.">
        <title>Comparative genomics of Steinernema reveals deeply conserved gene regulatory networks.</title>
        <authorList>
            <person name="Dillman A.R."/>
            <person name="Macchietto M."/>
            <person name="Porter C.F."/>
            <person name="Rogers A."/>
            <person name="Williams B."/>
            <person name="Antoshechkin I."/>
            <person name="Lee M.M."/>
            <person name="Goodwin Z."/>
            <person name="Lu X."/>
            <person name="Lewis E.E."/>
            <person name="Goodrich-Blair H."/>
            <person name="Stock S.P."/>
            <person name="Adams B.J."/>
            <person name="Sternberg P.W."/>
            <person name="Mortazavi A."/>
        </authorList>
    </citation>
    <scope>NUCLEOTIDE SEQUENCE [LARGE SCALE GENOMIC DNA]</scope>
    <source>
        <strain evidence="1 2">ALL</strain>
    </source>
</reference>
<comment type="caution">
    <text evidence="1">The sequence shown here is derived from an EMBL/GenBank/DDBJ whole genome shotgun (WGS) entry which is preliminary data.</text>
</comment>
<gene>
    <name evidence="1" type="ORF">L596_014163</name>
</gene>
<evidence type="ECO:0000313" key="2">
    <source>
        <dbReference type="Proteomes" id="UP000298663"/>
    </source>
</evidence>
<dbReference type="EMBL" id="AZBU02000004">
    <property type="protein sequence ID" value="TKR80027.1"/>
    <property type="molecule type" value="Genomic_DNA"/>
</dbReference>